<accession>A0A1H9RWJ1</accession>
<dbReference type="OrthoDB" id="3684536at2"/>
<organism evidence="1 2">
    <name type="scientific">Lentzea xinjiangensis</name>
    <dbReference type="NCBI Taxonomy" id="402600"/>
    <lineage>
        <taxon>Bacteria</taxon>
        <taxon>Bacillati</taxon>
        <taxon>Actinomycetota</taxon>
        <taxon>Actinomycetes</taxon>
        <taxon>Pseudonocardiales</taxon>
        <taxon>Pseudonocardiaceae</taxon>
        <taxon>Lentzea</taxon>
    </lineage>
</organism>
<reference evidence="2" key="1">
    <citation type="submission" date="2016-10" db="EMBL/GenBank/DDBJ databases">
        <authorList>
            <person name="Varghese N."/>
            <person name="Submissions S."/>
        </authorList>
    </citation>
    <scope>NUCLEOTIDE SEQUENCE [LARGE SCALE GENOMIC DNA]</scope>
    <source>
        <strain evidence="2">CGMCC 4.3525</strain>
    </source>
</reference>
<gene>
    <name evidence="1" type="ORF">SAMN05216188_115105</name>
</gene>
<dbReference type="RefSeq" id="WP_089955968.1">
    <property type="nucleotide sequence ID" value="NZ_FOFR01000015.1"/>
</dbReference>
<dbReference type="Proteomes" id="UP000199352">
    <property type="component" value="Unassembled WGS sequence"/>
</dbReference>
<proteinExistence type="predicted"/>
<keyword evidence="2" id="KW-1185">Reference proteome</keyword>
<sequence>MAAPDVSADLQVVWGARVGIERGYRLEAIAVALSADIAELREDGGLPSHVHTRITVLPQHRLLEIRVEGLSIETDPDRTTSREVMNALFELASDHNIITLDTVSPPLFTQRIVLVDSYGQPFAAKVGAGMGEPEPFTLPVHPERT</sequence>
<name>A0A1H9RWJ1_9PSEU</name>
<dbReference type="AlphaFoldDB" id="A0A1H9RWJ1"/>
<dbReference type="EMBL" id="FOFR01000015">
    <property type="protein sequence ID" value="SER77160.1"/>
    <property type="molecule type" value="Genomic_DNA"/>
</dbReference>
<evidence type="ECO:0000313" key="2">
    <source>
        <dbReference type="Proteomes" id="UP000199352"/>
    </source>
</evidence>
<evidence type="ECO:0000313" key="1">
    <source>
        <dbReference type="EMBL" id="SER77160.1"/>
    </source>
</evidence>
<protein>
    <submittedName>
        <fullName evidence="1">Uncharacterized protein</fullName>
    </submittedName>
</protein>